<dbReference type="Gene3D" id="3.40.50.720">
    <property type="entry name" value="NAD(P)-binding Rossmann-like Domain"/>
    <property type="match status" value="1"/>
</dbReference>
<dbReference type="AlphaFoldDB" id="A0A1X7LB34"/>
<reference evidence="5" key="1">
    <citation type="submission" date="2017-04" db="EMBL/GenBank/DDBJ databases">
        <authorList>
            <person name="Varghese N."/>
            <person name="Submissions S."/>
        </authorList>
    </citation>
    <scope>NUCLEOTIDE SEQUENCE [LARGE SCALE GENOMIC DNA]</scope>
    <source>
        <strain evidence="5">DSM 4125</strain>
    </source>
</reference>
<dbReference type="GO" id="GO:0016020">
    <property type="term" value="C:membrane"/>
    <property type="evidence" value="ECO:0007669"/>
    <property type="project" value="TreeGrafter"/>
</dbReference>
<dbReference type="PANTHER" id="PTHR44196">
    <property type="entry name" value="DEHYDROGENASE/REDUCTASE SDR FAMILY MEMBER 7B"/>
    <property type="match status" value="1"/>
</dbReference>
<dbReference type="GO" id="GO:0016491">
    <property type="term" value="F:oxidoreductase activity"/>
    <property type="evidence" value="ECO:0007669"/>
    <property type="project" value="UniProtKB-KW"/>
</dbReference>
<sequence>MTKIKDSIAWVTGASSGIGEAVVYELIKKGAKVVISARRREVLEEVRAKSAKPENIMILPLDLAEIKTFDSKVAEVLAHFGRIDLLFNNGGISQRGMALETDLSVDRKIMEIDYFGTIALTKAVAPHMVNQNAGHFVVTSSLVGKFGSPWRSSYAAAKHALHGFFDSLRTELHDHNIKVTMICPGFIKTDVSVNALGSDGQPTGEMDNAQANGMTAHECAKRIISAVEKDTLETVIGGNERFGVLLKRLFPRLFAKMILKRNVR</sequence>
<keyword evidence="5" id="KW-1185">Reference proteome</keyword>
<accession>A0A1X7LB34</accession>
<keyword evidence="2" id="KW-0560">Oxidoreductase</keyword>
<dbReference type="InterPro" id="IPR002347">
    <property type="entry name" value="SDR_fam"/>
</dbReference>
<dbReference type="PRINTS" id="PR00081">
    <property type="entry name" value="GDHRDH"/>
</dbReference>
<dbReference type="Pfam" id="PF00106">
    <property type="entry name" value="adh_short"/>
    <property type="match status" value="1"/>
</dbReference>
<dbReference type="STRING" id="1028.SAMN05661096_03708"/>
<dbReference type="SUPFAM" id="SSF51735">
    <property type="entry name" value="NAD(P)-binding Rossmann-fold domains"/>
    <property type="match status" value="1"/>
</dbReference>
<proteinExistence type="inferred from homology"/>
<evidence type="ECO:0000256" key="3">
    <source>
        <dbReference type="RuleBase" id="RU000363"/>
    </source>
</evidence>
<dbReference type="RefSeq" id="WP_085518835.1">
    <property type="nucleotide sequence ID" value="NZ_FXAW01000009.1"/>
</dbReference>
<dbReference type="PANTHER" id="PTHR44196:SF1">
    <property type="entry name" value="DEHYDROGENASE_REDUCTASE SDR FAMILY MEMBER 7B"/>
    <property type="match status" value="1"/>
</dbReference>
<comment type="similarity">
    <text evidence="1 3">Belongs to the short-chain dehydrogenases/reductases (SDR) family.</text>
</comment>
<evidence type="ECO:0000313" key="4">
    <source>
        <dbReference type="EMBL" id="SMG50623.1"/>
    </source>
</evidence>
<organism evidence="4 5">
    <name type="scientific">Marivirga sericea</name>
    <dbReference type="NCBI Taxonomy" id="1028"/>
    <lineage>
        <taxon>Bacteria</taxon>
        <taxon>Pseudomonadati</taxon>
        <taxon>Bacteroidota</taxon>
        <taxon>Cytophagia</taxon>
        <taxon>Cytophagales</taxon>
        <taxon>Marivirgaceae</taxon>
        <taxon>Marivirga</taxon>
    </lineage>
</organism>
<evidence type="ECO:0000313" key="5">
    <source>
        <dbReference type="Proteomes" id="UP000193804"/>
    </source>
</evidence>
<dbReference type="CDD" id="cd05332">
    <property type="entry name" value="11beta-HSD1_like_SDR_c"/>
    <property type="match status" value="1"/>
</dbReference>
<dbReference type="PRINTS" id="PR00080">
    <property type="entry name" value="SDRFAMILY"/>
</dbReference>
<dbReference type="NCBIfam" id="NF004825">
    <property type="entry name" value="PRK06181.1"/>
    <property type="match status" value="1"/>
</dbReference>
<dbReference type="OrthoDB" id="822355at2"/>
<evidence type="ECO:0000256" key="2">
    <source>
        <dbReference type="ARBA" id="ARBA00023002"/>
    </source>
</evidence>
<dbReference type="Proteomes" id="UP000193804">
    <property type="component" value="Unassembled WGS sequence"/>
</dbReference>
<dbReference type="InterPro" id="IPR036291">
    <property type="entry name" value="NAD(P)-bd_dom_sf"/>
</dbReference>
<protein>
    <submittedName>
        <fullName evidence="4">Short-chain dehydrogenase</fullName>
    </submittedName>
</protein>
<dbReference type="EMBL" id="FXAW01000009">
    <property type="protein sequence ID" value="SMG50623.1"/>
    <property type="molecule type" value="Genomic_DNA"/>
</dbReference>
<dbReference type="InterPro" id="IPR020904">
    <property type="entry name" value="Sc_DH/Rdtase_CS"/>
</dbReference>
<gene>
    <name evidence="4" type="ORF">SAMN05661096_03708</name>
</gene>
<name>A0A1X7LB34_9BACT</name>
<evidence type="ECO:0000256" key="1">
    <source>
        <dbReference type="ARBA" id="ARBA00006484"/>
    </source>
</evidence>
<dbReference type="PROSITE" id="PS00061">
    <property type="entry name" value="ADH_SHORT"/>
    <property type="match status" value="1"/>
</dbReference>